<comment type="caution">
    <text evidence="1">The sequence shown here is derived from an EMBL/GenBank/DDBJ whole genome shotgun (WGS) entry which is preliminary data.</text>
</comment>
<evidence type="ECO:0000313" key="1">
    <source>
        <dbReference type="EMBL" id="HIU24979.1"/>
    </source>
</evidence>
<name>A0A9D1HYQ3_9FIRM</name>
<accession>A0A9D1HYQ3</accession>
<dbReference type="InterPro" id="IPR010451">
    <property type="entry name" value="Acetoacetate_decarboxylase"/>
</dbReference>
<dbReference type="Proteomes" id="UP000824090">
    <property type="component" value="Unassembled WGS sequence"/>
</dbReference>
<dbReference type="SUPFAM" id="SSF160104">
    <property type="entry name" value="Acetoacetate decarboxylase-like"/>
    <property type="match status" value="1"/>
</dbReference>
<dbReference type="AlphaFoldDB" id="A0A9D1HYQ3"/>
<gene>
    <name evidence="1" type="ORF">IAC50_00580</name>
</gene>
<protein>
    <submittedName>
        <fullName evidence="1">Acetoacetate decarboxylase family protein</fullName>
    </submittedName>
</protein>
<organism evidence="1 2">
    <name type="scientific">Candidatus Allocopromorpha excrementigallinarum</name>
    <dbReference type="NCBI Taxonomy" id="2840742"/>
    <lineage>
        <taxon>Bacteria</taxon>
        <taxon>Bacillati</taxon>
        <taxon>Bacillota</taxon>
        <taxon>Clostridia</taxon>
        <taxon>Eubacteriales</taxon>
        <taxon>Eubacteriaceae</taxon>
        <taxon>Eubacteriaceae incertae sedis</taxon>
        <taxon>Candidatus Allocopromorpha</taxon>
    </lineage>
</organism>
<sequence>MGKFKFEEGKPYVMPVYFGPNNFWYDDEGQCYQPATVETVGITFETDPEQIDALLPEFFTSNAPVITVQANEMNYIGWCGGGSYKLLKITTPIHYKGKEEETDGELLLAMFENDPSQSLCGREMTGYNKPGCMLPRFTNFEGIYTSYAFDFETFFPFMKLRIDTNKKPEDLDRLLRIQAMSKGTINLAYYPDPDDLTRARDQFVTLMPNDWKKPEGYKYDIMERKDTWCSGYIEFYEPESKMDMPQWLPIGKGLANLKIKGYLAACHSIWHEPCDYNRVRILK</sequence>
<reference evidence="1" key="2">
    <citation type="journal article" date="2021" name="PeerJ">
        <title>Extensive microbial diversity within the chicken gut microbiome revealed by metagenomics and culture.</title>
        <authorList>
            <person name="Gilroy R."/>
            <person name="Ravi A."/>
            <person name="Getino M."/>
            <person name="Pursley I."/>
            <person name="Horton D.L."/>
            <person name="Alikhan N.F."/>
            <person name="Baker D."/>
            <person name="Gharbi K."/>
            <person name="Hall N."/>
            <person name="Watson M."/>
            <person name="Adriaenssens E.M."/>
            <person name="Foster-Nyarko E."/>
            <person name="Jarju S."/>
            <person name="Secka A."/>
            <person name="Antonio M."/>
            <person name="Oren A."/>
            <person name="Chaudhuri R.R."/>
            <person name="La Ragione R."/>
            <person name="Hildebrand F."/>
            <person name="Pallen M.J."/>
        </authorList>
    </citation>
    <scope>NUCLEOTIDE SEQUENCE</scope>
    <source>
        <strain evidence="1">ChiHcec3-6078</strain>
    </source>
</reference>
<dbReference type="EMBL" id="DVMP01000013">
    <property type="protein sequence ID" value="HIU24979.1"/>
    <property type="molecule type" value="Genomic_DNA"/>
</dbReference>
<dbReference type="InterPro" id="IPR023375">
    <property type="entry name" value="ADC_dom_sf"/>
</dbReference>
<dbReference type="GO" id="GO:0016829">
    <property type="term" value="F:lyase activity"/>
    <property type="evidence" value="ECO:0007669"/>
    <property type="project" value="InterPro"/>
</dbReference>
<dbReference type="Gene3D" id="2.40.400.10">
    <property type="entry name" value="Acetoacetate decarboxylase-like"/>
    <property type="match status" value="1"/>
</dbReference>
<dbReference type="Pfam" id="PF06314">
    <property type="entry name" value="ADC"/>
    <property type="match status" value="1"/>
</dbReference>
<reference evidence="1" key="1">
    <citation type="submission" date="2020-10" db="EMBL/GenBank/DDBJ databases">
        <authorList>
            <person name="Gilroy R."/>
        </authorList>
    </citation>
    <scope>NUCLEOTIDE SEQUENCE</scope>
    <source>
        <strain evidence="1">ChiHcec3-6078</strain>
    </source>
</reference>
<evidence type="ECO:0000313" key="2">
    <source>
        <dbReference type="Proteomes" id="UP000824090"/>
    </source>
</evidence>
<proteinExistence type="predicted"/>